<evidence type="ECO:0000256" key="1">
    <source>
        <dbReference type="SAM" id="MobiDB-lite"/>
    </source>
</evidence>
<dbReference type="EMBL" id="CP109968">
    <property type="protein sequence ID" value="UYZ08601.1"/>
    <property type="molecule type" value="Genomic_DNA"/>
</dbReference>
<dbReference type="OrthoDB" id="8100461at2"/>
<feature type="region of interest" description="Disordered" evidence="1">
    <location>
        <begin position="277"/>
        <end position="380"/>
    </location>
</feature>
<feature type="compositionally biased region" description="Basic and acidic residues" evidence="1">
    <location>
        <begin position="306"/>
        <end position="319"/>
    </location>
</feature>
<protein>
    <submittedName>
        <fullName evidence="2">Uncharacterized protein</fullName>
    </submittedName>
</protein>
<dbReference type="RefSeq" id="WP_137410377.1">
    <property type="nucleotide sequence ID" value="NZ_CP109968.1"/>
</dbReference>
<proteinExistence type="predicted"/>
<dbReference type="Proteomes" id="UP000298735">
    <property type="component" value="Chromosome Circular"/>
</dbReference>
<organism evidence="2 3">
    <name type="scientific">Agrobacterium salinitolerans</name>
    <dbReference type="NCBI Taxonomy" id="1183413"/>
    <lineage>
        <taxon>Bacteria</taxon>
        <taxon>Pseudomonadati</taxon>
        <taxon>Pseudomonadota</taxon>
        <taxon>Alphaproteobacteria</taxon>
        <taxon>Hyphomicrobiales</taxon>
        <taxon>Rhizobiaceae</taxon>
        <taxon>Rhizobium/Agrobacterium group</taxon>
        <taxon>Agrobacterium</taxon>
    </lineage>
</organism>
<gene>
    <name evidence="2" type="ORF">CFBP5507_06250</name>
</gene>
<dbReference type="AlphaFoldDB" id="A0A4Z1R528"/>
<evidence type="ECO:0000313" key="3">
    <source>
        <dbReference type="Proteomes" id="UP000298735"/>
    </source>
</evidence>
<dbReference type="KEGG" id="asal:CFBP5507_06250"/>
<feature type="compositionally biased region" description="Acidic residues" evidence="1">
    <location>
        <begin position="343"/>
        <end position="353"/>
    </location>
</feature>
<accession>A0A4Z1R528</accession>
<sequence>MANEVDTVDPKTGEITTMTEENQPLAVLLQQAELNQAVTTAKAFPRSISRAVNSILDLATLDEESAAECVYALPRGGKAIKGPSVRFAEIVASQWGNCHTGSRVIAVDKFDKVVIAEGVFLDLETGMKRTAQIRRRIVDKYGKLFNDDMIVVTGNAAASIAMREAILKGIPKAVWRKAYAQCESVIAGDIKTLAERRDKAIKIFAAWGVKPEQVFAAIDVGGIDDIGLDQIATLNAIREAIKSGDQKVEDYFPAHSDQAKATDAAKGTAAKLNKIADAGKGNAGKETPKKGNAENGESGKNQGQSEGEKAAGAGEKDETGPESSSAGEGGNADESRDNGGDGESGDGNDDASNGEEPTFTESDIAAAYQRGVTAKKNGMARKALPPEWRAEGFEPMADAWVSGWSDTEA</sequence>
<reference evidence="2" key="1">
    <citation type="submission" date="2022-10" db="EMBL/GenBank/DDBJ databases">
        <title>Complete genome sequence of Agrobacterium salinitolerans CFBP5507.</title>
        <authorList>
            <person name="Tchabashvili S."/>
            <person name="Yen H.-C."/>
            <person name="Haryono M."/>
            <person name="Lin Y.-C."/>
            <person name="Lai E.-M."/>
            <person name="Kuo C.-H."/>
        </authorList>
    </citation>
    <scope>NUCLEOTIDE SEQUENCE</scope>
    <source>
        <strain evidence="2">CFBP5507</strain>
    </source>
</reference>
<evidence type="ECO:0000313" key="2">
    <source>
        <dbReference type="EMBL" id="UYZ08601.1"/>
    </source>
</evidence>
<name>A0A4Z1R528_9HYPH</name>